<evidence type="ECO:0000259" key="9">
    <source>
        <dbReference type="Pfam" id="PF02875"/>
    </source>
</evidence>
<dbReference type="InterPro" id="IPR036565">
    <property type="entry name" value="Mur-like_cat_sf"/>
</dbReference>
<evidence type="ECO:0000313" key="11">
    <source>
        <dbReference type="EMBL" id="AKK06482.1"/>
    </source>
</evidence>
<comment type="catalytic activity">
    <reaction evidence="7 8">
        <text>UDP-N-acetyl-alpha-D-muramoyl-L-alanine + D-glutamate + ATP = UDP-N-acetyl-alpha-D-muramoyl-L-alanyl-D-glutamate + ADP + phosphate + H(+)</text>
        <dbReference type="Rhea" id="RHEA:16429"/>
        <dbReference type="ChEBI" id="CHEBI:15378"/>
        <dbReference type="ChEBI" id="CHEBI:29986"/>
        <dbReference type="ChEBI" id="CHEBI:30616"/>
        <dbReference type="ChEBI" id="CHEBI:43474"/>
        <dbReference type="ChEBI" id="CHEBI:83898"/>
        <dbReference type="ChEBI" id="CHEBI:83900"/>
        <dbReference type="ChEBI" id="CHEBI:456216"/>
        <dbReference type="EC" id="6.3.2.9"/>
    </reaction>
</comment>
<dbReference type="InterPro" id="IPR036615">
    <property type="entry name" value="Mur_ligase_C_dom_sf"/>
</dbReference>
<reference evidence="12" key="2">
    <citation type="submission" date="2015-05" db="EMBL/GenBank/DDBJ databases">
        <title>Complete genome sequence of Corynebacterium mustelae DSM 45274, isolated from various tissues of a male ferret with lethal sepsis.</title>
        <authorList>
            <person name="Ruckert C."/>
            <person name="Albersmeier A."/>
            <person name="Winkler A."/>
            <person name="Tauch A."/>
        </authorList>
    </citation>
    <scope>NUCLEOTIDE SEQUENCE [LARGE SCALE GENOMIC DNA]</scope>
    <source>
        <strain evidence="12">DSM 45274</strain>
    </source>
</reference>
<dbReference type="STRING" id="571915.CMUST_10830"/>
<comment type="pathway">
    <text evidence="2 7 8">Cell wall biogenesis; peptidoglycan biosynthesis.</text>
</comment>
<comment type="subcellular location">
    <subcellularLocation>
        <location evidence="1 7 8">Cytoplasm</location>
    </subcellularLocation>
</comment>
<protein>
    <recommendedName>
        <fullName evidence="7 8">UDP-N-acetylmuramoylalanine--D-glutamate ligase</fullName>
        <ecNumber evidence="7 8">6.3.2.9</ecNumber>
    </recommendedName>
    <alternativeName>
        <fullName evidence="7">D-glutamic acid-adding enzyme</fullName>
    </alternativeName>
    <alternativeName>
        <fullName evidence="7">UDP-N-acetylmuramoyl-L-alanyl-D-glutamate synthetase</fullName>
    </alternativeName>
</protein>
<gene>
    <name evidence="7 11" type="primary">murD</name>
    <name evidence="11" type="ORF">CMUST_10830</name>
</gene>
<comment type="function">
    <text evidence="7 8">Cell wall formation. Catalyzes the addition of glutamate to the nucleotide precursor UDP-N-acetylmuramoyl-L-alanine (UMA).</text>
</comment>
<dbReference type="Proteomes" id="UP000035199">
    <property type="component" value="Chromosome"/>
</dbReference>
<dbReference type="GO" id="GO:0005524">
    <property type="term" value="F:ATP binding"/>
    <property type="evidence" value="ECO:0007669"/>
    <property type="project" value="UniProtKB-UniRule"/>
</dbReference>
<dbReference type="Gene3D" id="3.40.50.720">
    <property type="entry name" value="NAD(P)-binding Rossmann-like Domain"/>
    <property type="match status" value="1"/>
</dbReference>
<dbReference type="InterPro" id="IPR004101">
    <property type="entry name" value="Mur_ligase_C"/>
</dbReference>
<evidence type="ECO:0000256" key="5">
    <source>
        <dbReference type="ARBA" id="ARBA00022741"/>
    </source>
</evidence>
<dbReference type="HAMAP" id="MF_00639">
    <property type="entry name" value="MurD"/>
    <property type="match status" value="1"/>
</dbReference>
<keyword evidence="3 7" id="KW-0963">Cytoplasm</keyword>
<dbReference type="Pfam" id="PF08245">
    <property type="entry name" value="Mur_ligase_M"/>
    <property type="match status" value="1"/>
</dbReference>
<evidence type="ECO:0000256" key="6">
    <source>
        <dbReference type="ARBA" id="ARBA00022840"/>
    </source>
</evidence>
<comment type="similarity">
    <text evidence="7">Belongs to the MurCDEF family.</text>
</comment>
<evidence type="ECO:0000313" key="12">
    <source>
        <dbReference type="Proteomes" id="UP000035199"/>
    </source>
</evidence>
<proteinExistence type="inferred from homology"/>
<organism evidence="11 12">
    <name type="scientific">Corynebacterium mustelae</name>
    <dbReference type="NCBI Taxonomy" id="571915"/>
    <lineage>
        <taxon>Bacteria</taxon>
        <taxon>Bacillati</taxon>
        <taxon>Actinomycetota</taxon>
        <taxon>Actinomycetes</taxon>
        <taxon>Mycobacteriales</taxon>
        <taxon>Corynebacteriaceae</taxon>
        <taxon>Corynebacterium</taxon>
    </lineage>
</organism>
<dbReference type="KEGG" id="cmv:CMUST_10830"/>
<dbReference type="InterPro" id="IPR013221">
    <property type="entry name" value="Mur_ligase_cen"/>
</dbReference>
<feature type="binding site" evidence="7">
    <location>
        <begin position="131"/>
        <end position="137"/>
    </location>
    <ligand>
        <name>ATP</name>
        <dbReference type="ChEBI" id="CHEBI:30616"/>
    </ligand>
</feature>
<dbReference type="InterPro" id="IPR005762">
    <property type="entry name" value="MurD"/>
</dbReference>
<dbReference type="AlphaFoldDB" id="A0A0G3H5P7"/>
<keyword evidence="7 8" id="KW-0132">Cell division</keyword>
<dbReference type="GO" id="GO:0009252">
    <property type="term" value="P:peptidoglycan biosynthetic process"/>
    <property type="evidence" value="ECO:0007669"/>
    <property type="project" value="UniProtKB-UniRule"/>
</dbReference>
<dbReference type="GO" id="GO:0008764">
    <property type="term" value="F:UDP-N-acetylmuramoylalanine-D-glutamate ligase activity"/>
    <property type="evidence" value="ECO:0007669"/>
    <property type="project" value="UniProtKB-UniRule"/>
</dbReference>
<evidence type="ECO:0000256" key="4">
    <source>
        <dbReference type="ARBA" id="ARBA00022598"/>
    </source>
</evidence>
<dbReference type="PANTHER" id="PTHR43692">
    <property type="entry name" value="UDP-N-ACETYLMURAMOYLALANINE--D-GLUTAMATE LIGASE"/>
    <property type="match status" value="1"/>
</dbReference>
<evidence type="ECO:0000259" key="10">
    <source>
        <dbReference type="Pfam" id="PF08245"/>
    </source>
</evidence>
<dbReference type="RefSeq" id="WP_047262503.1">
    <property type="nucleotide sequence ID" value="NZ_CP011542.1"/>
</dbReference>
<keyword evidence="7 8" id="KW-0961">Cell wall biogenesis/degradation</keyword>
<dbReference type="Pfam" id="PF02875">
    <property type="entry name" value="Mur_ligase_C"/>
    <property type="match status" value="1"/>
</dbReference>
<dbReference type="UniPathway" id="UPA00219"/>
<keyword evidence="6 7" id="KW-0067">ATP-binding</keyword>
<evidence type="ECO:0000256" key="7">
    <source>
        <dbReference type="HAMAP-Rule" id="MF_00639"/>
    </source>
</evidence>
<evidence type="ECO:0000256" key="1">
    <source>
        <dbReference type="ARBA" id="ARBA00004496"/>
    </source>
</evidence>
<keyword evidence="5 7" id="KW-0547">Nucleotide-binding</keyword>
<keyword evidence="7 8" id="KW-0133">Cell shape</keyword>
<accession>A0A0G3H5P7</accession>
<dbReference type="OrthoDB" id="9809796at2"/>
<evidence type="ECO:0000256" key="2">
    <source>
        <dbReference type="ARBA" id="ARBA00004752"/>
    </source>
</evidence>
<keyword evidence="7 8" id="KW-0573">Peptidoglycan synthesis</keyword>
<keyword evidence="7 8" id="KW-0131">Cell cycle</keyword>
<dbReference type="NCBIfam" id="TIGR01087">
    <property type="entry name" value="murD"/>
    <property type="match status" value="1"/>
</dbReference>
<dbReference type="GO" id="GO:0051301">
    <property type="term" value="P:cell division"/>
    <property type="evidence" value="ECO:0007669"/>
    <property type="project" value="UniProtKB-KW"/>
</dbReference>
<dbReference type="GO" id="GO:0071555">
    <property type="term" value="P:cell wall organization"/>
    <property type="evidence" value="ECO:0007669"/>
    <property type="project" value="UniProtKB-KW"/>
</dbReference>
<dbReference type="EMBL" id="CP011542">
    <property type="protein sequence ID" value="AKK06482.1"/>
    <property type="molecule type" value="Genomic_DNA"/>
</dbReference>
<dbReference type="PANTHER" id="PTHR43692:SF1">
    <property type="entry name" value="UDP-N-ACETYLMURAMOYLALANINE--D-GLUTAMATE LIGASE"/>
    <property type="match status" value="1"/>
</dbReference>
<dbReference type="Pfam" id="PF21799">
    <property type="entry name" value="MurD-like_N"/>
    <property type="match status" value="1"/>
</dbReference>
<keyword evidence="4 7" id="KW-0436">Ligase</keyword>
<dbReference type="PATRIC" id="fig|571915.4.peg.2304"/>
<dbReference type="SUPFAM" id="SSF53623">
    <property type="entry name" value="MurD-like peptide ligases, catalytic domain"/>
    <property type="match status" value="1"/>
</dbReference>
<evidence type="ECO:0000256" key="8">
    <source>
        <dbReference type="RuleBase" id="RU003664"/>
    </source>
</evidence>
<feature type="domain" description="Mur ligase central" evidence="10">
    <location>
        <begin position="129"/>
        <end position="257"/>
    </location>
</feature>
<dbReference type="Gene3D" id="3.90.190.20">
    <property type="entry name" value="Mur ligase, C-terminal domain"/>
    <property type="match status" value="1"/>
</dbReference>
<dbReference type="SUPFAM" id="SSF53244">
    <property type="entry name" value="MurD-like peptide ligases, peptide-binding domain"/>
    <property type="match status" value="1"/>
</dbReference>
<dbReference type="GO" id="GO:0005737">
    <property type="term" value="C:cytoplasm"/>
    <property type="evidence" value="ECO:0007669"/>
    <property type="project" value="UniProtKB-SubCell"/>
</dbReference>
<dbReference type="EC" id="6.3.2.9" evidence="7 8"/>
<keyword evidence="12" id="KW-1185">Reference proteome</keyword>
<name>A0A0G3H5P7_9CORY</name>
<dbReference type="SUPFAM" id="SSF51984">
    <property type="entry name" value="MurCD N-terminal domain"/>
    <property type="match status" value="1"/>
</dbReference>
<reference evidence="11 12" key="1">
    <citation type="journal article" date="2015" name="Genome Announc.">
        <title>Complete Genome Sequence of the Type Strain Corynebacterium mustelae DSM 45274, Isolated from Various Tissues of a Male Ferret with Lethal Sepsis.</title>
        <authorList>
            <person name="Ruckert C."/>
            <person name="Eimer J."/>
            <person name="Winkler A."/>
            <person name="Tauch A."/>
        </authorList>
    </citation>
    <scope>NUCLEOTIDE SEQUENCE [LARGE SCALE GENOMIC DNA]</scope>
    <source>
        <strain evidence="11 12">DSM 45274</strain>
    </source>
</reference>
<dbReference type="Gene3D" id="3.40.1190.10">
    <property type="entry name" value="Mur-like, catalytic domain"/>
    <property type="match status" value="1"/>
</dbReference>
<sequence length="494" mass="50125">MATETTETATAELPLILAGPVLVTGAGISGRGIAQLLTDLGVSVEITDENETAVAEAAEATGAVGISVAQAQERLGTYSCVVTSPGWPPTAKLLVAAAEAGLEVVGDVEVCYLLDQAKVFGPSRSWLVVTGTNGKTTATAMLAAMLVEAGAAAVAVGNIGVSVADALTSADRADVLVVEMSSFQLHWSKDLVPEVGILLNLAEDHIDWHGSMAEYAAAKAKVLKAPIAVVGADDPLVMEQVAGLETTENIVGFSLAEPMPGQLGIREGKLVDATGMVVDGDELTGESEVVLAEADGIQPPGTAGIYDALAAAGAARAVGVSAAQVSAALATFEVAGHRGQVVAEKDGIVAVDNSKATNPHAADSALSGYESIVWIAGGQLKDADVSELIATHAKRLKAVAVLGADREVIAAAVEKLAPGVEVFVTDATDPEEAMSAVCAWAVTQAESGDAIVLAPAAASLDMYSGMAHRGNLFTQYISEHLGAHVTDGHEGEPQ</sequence>
<evidence type="ECO:0000256" key="3">
    <source>
        <dbReference type="ARBA" id="ARBA00022490"/>
    </source>
</evidence>
<feature type="domain" description="Mur ligase C-terminal" evidence="9">
    <location>
        <begin position="337"/>
        <end position="456"/>
    </location>
</feature>
<dbReference type="GO" id="GO:0008360">
    <property type="term" value="P:regulation of cell shape"/>
    <property type="evidence" value="ECO:0007669"/>
    <property type="project" value="UniProtKB-KW"/>
</dbReference>